<dbReference type="EMBL" id="AM889285">
    <property type="protein sequence ID" value="CAP57596.1"/>
    <property type="molecule type" value="Genomic_DNA"/>
</dbReference>
<keyword evidence="1" id="KW-0378">Hydrolase</keyword>
<gene>
    <name evidence="1" type="ordered locus">GDI3653</name>
</gene>
<dbReference type="InterPro" id="IPR006439">
    <property type="entry name" value="HAD-SF_hydro_IA"/>
</dbReference>
<dbReference type="KEGG" id="gdi:GDI3653"/>
<dbReference type="Gene3D" id="3.40.50.1000">
    <property type="entry name" value="HAD superfamily/HAD-like"/>
    <property type="match status" value="1"/>
</dbReference>
<dbReference type="PANTHER" id="PTHR18901:SF38">
    <property type="entry name" value="PSEUDOURIDINE-5'-PHOSPHATASE"/>
    <property type="match status" value="1"/>
</dbReference>
<accession>A9H754</accession>
<dbReference type="SUPFAM" id="SSF56784">
    <property type="entry name" value="HAD-like"/>
    <property type="match status" value="1"/>
</dbReference>
<dbReference type="InterPro" id="IPR023214">
    <property type="entry name" value="HAD_sf"/>
</dbReference>
<protein>
    <submittedName>
        <fullName evidence="1">Putative hydrolase protein</fullName>
    </submittedName>
</protein>
<reference evidence="1 2" key="1">
    <citation type="journal article" date="2009" name="BMC Genomics">
        <title>Complete genome sequence of the sugarcane nitrogen-fixing endophyte Gluconacetobacter diazotrophicus Pal5.</title>
        <authorList>
            <person name="Bertalan M."/>
            <person name="Albano R."/>
            <person name="Padua V."/>
            <person name="Rouws L."/>
            <person name="Rojas C."/>
            <person name="Hemerly A."/>
            <person name="Teixeira K."/>
            <person name="Schwab S."/>
            <person name="Araujo J."/>
            <person name="Oliveira A."/>
            <person name="Franca L."/>
            <person name="Magalhaes V."/>
            <person name="Alqueres S."/>
            <person name="Cardoso A."/>
            <person name="Almeida W."/>
            <person name="Loureiro M.M."/>
            <person name="Nogueira E."/>
            <person name="Cidade D."/>
            <person name="Oliveira D."/>
            <person name="Simao T."/>
            <person name="Macedo J."/>
            <person name="Valadao A."/>
            <person name="Dreschsel M."/>
            <person name="Freitas F."/>
            <person name="Vidal M."/>
            <person name="Guedes H."/>
            <person name="Rodrigues E."/>
            <person name="Meneses C."/>
            <person name="Brioso P."/>
            <person name="Pozzer L."/>
            <person name="Figueiredo D."/>
            <person name="Montano H."/>
            <person name="Junior J."/>
            <person name="Filho G."/>
            <person name="Flores V."/>
            <person name="Ferreira B."/>
            <person name="Branco A."/>
            <person name="Gonzalez P."/>
            <person name="Guillobel H."/>
            <person name="Lemos M."/>
            <person name="Seibel L."/>
            <person name="Macedo J."/>
            <person name="Alves-Ferreira M."/>
            <person name="Sachetto-Martins G."/>
            <person name="Coelho A."/>
            <person name="Santos E."/>
            <person name="Amaral G."/>
            <person name="Neves A."/>
            <person name="Pacheco A.B."/>
            <person name="Carvalho D."/>
            <person name="Lery L."/>
            <person name="Bisch P."/>
            <person name="Rossle S.C."/>
            <person name="Urmenyi T."/>
            <person name="Kruger W.V."/>
            <person name="Martins O."/>
            <person name="Baldani J.I."/>
            <person name="Ferreira P.C."/>
        </authorList>
    </citation>
    <scope>NUCLEOTIDE SEQUENCE [LARGE SCALE GENOMIC DNA]</scope>
    <source>
        <strain evidence="2">ATCC 49037 / DSM 5601 / CCUG 37298 / CIP 103539 / LMG 7603 / PAl5</strain>
    </source>
</reference>
<dbReference type="NCBIfam" id="TIGR01509">
    <property type="entry name" value="HAD-SF-IA-v3"/>
    <property type="match status" value="1"/>
</dbReference>
<dbReference type="Pfam" id="PF00702">
    <property type="entry name" value="Hydrolase"/>
    <property type="match status" value="1"/>
</dbReference>
<dbReference type="InterPro" id="IPR023198">
    <property type="entry name" value="PGP-like_dom2"/>
</dbReference>
<keyword evidence="2" id="KW-1185">Reference proteome</keyword>
<organism evidence="1 2">
    <name type="scientific">Gluconacetobacter diazotrophicus (strain ATCC 49037 / DSM 5601 / CCUG 37298 / CIP 103539 / LMG 7603 / PAl5)</name>
    <dbReference type="NCBI Taxonomy" id="272568"/>
    <lineage>
        <taxon>Bacteria</taxon>
        <taxon>Pseudomonadati</taxon>
        <taxon>Pseudomonadota</taxon>
        <taxon>Alphaproteobacteria</taxon>
        <taxon>Acetobacterales</taxon>
        <taxon>Acetobacteraceae</taxon>
        <taxon>Gluconacetobacter</taxon>
    </lineage>
</organism>
<dbReference type="InterPro" id="IPR036412">
    <property type="entry name" value="HAD-like_sf"/>
</dbReference>
<name>A9H754_GLUDA</name>
<dbReference type="PANTHER" id="PTHR18901">
    <property type="entry name" value="2-DEOXYGLUCOSE-6-PHOSPHATE PHOSPHATASE 2"/>
    <property type="match status" value="1"/>
</dbReference>
<proteinExistence type="predicted"/>
<dbReference type="Gene3D" id="1.10.150.240">
    <property type="entry name" value="Putative phosphatase, domain 2"/>
    <property type="match status" value="1"/>
</dbReference>
<dbReference type="GO" id="GO:0016787">
    <property type="term" value="F:hydrolase activity"/>
    <property type="evidence" value="ECO:0007669"/>
    <property type="project" value="UniProtKB-KW"/>
</dbReference>
<dbReference type="SFLD" id="SFLDG01129">
    <property type="entry name" value="C1.5:_HAD__Beta-PGM__Phosphata"/>
    <property type="match status" value="1"/>
</dbReference>
<dbReference type="AlphaFoldDB" id="A9H754"/>
<sequence length="255" mass="28074">MNSPPNAFDYRRVALTPETLTAPHSTRTPCSDGKISLVIFDCDGVLIDGERQSTSLMAQEARRYGWNLSDSQAHRIFTGGELTKIGELIGQKTGREIPADWDMMMQNRIVDMMKTEAETVDGAEAMLESVIQLGLPIRVGSNSSGAEMDAKFQNTGLDEVLEKERIHSGRDLDMPKPRPDIYLHAAQAEGVAPEECIVLEDSDAGVEAARRAGMACVLLRPLDKPAPEWPGLFRIAHLSEFPPLLETLMDQRQAA</sequence>
<dbReference type="Proteomes" id="UP000001176">
    <property type="component" value="Chromosome"/>
</dbReference>
<evidence type="ECO:0000313" key="2">
    <source>
        <dbReference type="Proteomes" id="UP000001176"/>
    </source>
</evidence>
<dbReference type="SFLD" id="SFLDS00003">
    <property type="entry name" value="Haloacid_Dehalogenase"/>
    <property type="match status" value="1"/>
</dbReference>
<evidence type="ECO:0000313" key="1">
    <source>
        <dbReference type="EMBL" id="CAP57596.1"/>
    </source>
</evidence>